<comment type="caution">
    <text evidence="2">The sequence shown here is derived from an EMBL/GenBank/DDBJ whole genome shotgun (WGS) entry which is preliminary data.</text>
</comment>
<dbReference type="SMART" id="SM00773">
    <property type="entry name" value="WGR"/>
    <property type="match status" value="1"/>
</dbReference>
<reference evidence="3" key="1">
    <citation type="submission" date="2018-08" db="EMBL/GenBank/DDBJ databases">
        <authorList>
            <person name="Im W.T."/>
        </authorList>
    </citation>
    <scope>NUCLEOTIDE SEQUENCE [LARGE SCALE GENOMIC DNA]</scope>
    <source>
        <strain evidence="3">LA-28</strain>
    </source>
</reference>
<dbReference type="EMBL" id="QURN01000017">
    <property type="protein sequence ID" value="RFC64774.1"/>
    <property type="molecule type" value="Genomic_DNA"/>
</dbReference>
<dbReference type="InterPro" id="IPR036930">
    <property type="entry name" value="WGR_dom_sf"/>
</dbReference>
<accession>A0A371X6W0</accession>
<proteinExistence type="predicted"/>
<sequence length="86" mass="10161">MLVQPYRLYVERTDPEKNMARFYVLAIETTLFGTPCVTRCWGRIGSTGQKKVHHFESERDAVILFLDLLRVRRSRGYRVLYHARTA</sequence>
<dbReference type="Gene3D" id="2.20.140.10">
    <property type="entry name" value="WGR domain"/>
    <property type="match status" value="1"/>
</dbReference>
<organism evidence="2 3">
    <name type="scientific">Mesorhizobium denitrificans</name>
    <dbReference type="NCBI Taxonomy" id="2294114"/>
    <lineage>
        <taxon>Bacteria</taxon>
        <taxon>Pseudomonadati</taxon>
        <taxon>Pseudomonadota</taxon>
        <taxon>Alphaproteobacteria</taxon>
        <taxon>Hyphomicrobiales</taxon>
        <taxon>Phyllobacteriaceae</taxon>
        <taxon>Mesorhizobium</taxon>
    </lineage>
</organism>
<feature type="domain" description="WGR" evidence="1">
    <location>
        <begin position="1"/>
        <end position="86"/>
    </location>
</feature>
<dbReference type="InterPro" id="IPR008893">
    <property type="entry name" value="WGR_domain"/>
</dbReference>
<dbReference type="SUPFAM" id="SSF142921">
    <property type="entry name" value="WGR domain-like"/>
    <property type="match status" value="1"/>
</dbReference>
<evidence type="ECO:0000313" key="3">
    <source>
        <dbReference type="Proteomes" id="UP000262379"/>
    </source>
</evidence>
<name>A0A371X6W0_9HYPH</name>
<evidence type="ECO:0000313" key="2">
    <source>
        <dbReference type="EMBL" id="RFC64774.1"/>
    </source>
</evidence>
<dbReference type="Pfam" id="PF05406">
    <property type="entry name" value="WGR"/>
    <property type="match status" value="1"/>
</dbReference>
<dbReference type="AlphaFoldDB" id="A0A371X6W0"/>
<dbReference type="InterPro" id="IPR049809">
    <property type="entry name" value="YehF/YfeS-like_WGR"/>
</dbReference>
<evidence type="ECO:0000259" key="1">
    <source>
        <dbReference type="PROSITE" id="PS51977"/>
    </source>
</evidence>
<dbReference type="RefSeq" id="WP_116625418.1">
    <property type="nucleotide sequence ID" value="NZ_QURN01000017.1"/>
</dbReference>
<keyword evidence="3" id="KW-1185">Reference proteome</keyword>
<dbReference type="CDD" id="cd07996">
    <property type="entry name" value="WGR_MMR_like"/>
    <property type="match status" value="1"/>
</dbReference>
<dbReference type="Proteomes" id="UP000262379">
    <property type="component" value="Unassembled WGS sequence"/>
</dbReference>
<gene>
    <name evidence="2" type="ORF">DY251_18595</name>
</gene>
<protein>
    <submittedName>
        <fullName evidence="2">WGR domain-containing protein</fullName>
    </submittedName>
</protein>
<dbReference type="PROSITE" id="PS51977">
    <property type="entry name" value="WGR"/>
    <property type="match status" value="1"/>
</dbReference>